<dbReference type="GO" id="GO:0046872">
    <property type="term" value="F:metal ion binding"/>
    <property type="evidence" value="ECO:0007669"/>
    <property type="project" value="UniProtKB-KW"/>
</dbReference>
<accession>A0A3B0UDA7</accession>
<keyword evidence="4" id="KW-0547">Nucleotide-binding</keyword>
<dbReference type="InterPro" id="IPR036523">
    <property type="entry name" value="SurE-like_sf"/>
</dbReference>
<dbReference type="EC" id="3.1.3.5" evidence="7"/>
<sequence>MRILLSNDDGIDAPGLALLEAAARRLSDDIWVLAPDGKRTAASHNLTCGVPFDIVQRDARHFACTGSPADCVVAAMTHLFAEDQKPDLVVGGINAGRNVAEDAAYSGTLAIAREATFWDIPAIALSRPKTARISDRDAKAVADLLNFFIENMAQWRGEGQFLGVNLPERLPAKIKLARPGRDKIAYRSRIVDTSGARTTLMVPRGRRHLKSDGDQSTALEAGFICVMRYDAFAQAPLAEEFLLKQNTSIG</sequence>
<evidence type="ECO:0000256" key="5">
    <source>
        <dbReference type="ARBA" id="ARBA00022801"/>
    </source>
</evidence>
<evidence type="ECO:0000256" key="1">
    <source>
        <dbReference type="ARBA" id="ARBA00011062"/>
    </source>
</evidence>
<gene>
    <name evidence="7" type="ORF">MNBD_ALPHA09-506</name>
</gene>
<dbReference type="GO" id="GO:0000166">
    <property type="term" value="F:nucleotide binding"/>
    <property type="evidence" value="ECO:0007669"/>
    <property type="project" value="UniProtKB-KW"/>
</dbReference>
<dbReference type="Pfam" id="PF01975">
    <property type="entry name" value="SurE"/>
    <property type="match status" value="1"/>
</dbReference>
<name>A0A3B0UDA7_9ZZZZ</name>
<evidence type="ECO:0000313" key="7">
    <source>
        <dbReference type="EMBL" id="VAW17526.1"/>
    </source>
</evidence>
<evidence type="ECO:0000259" key="6">
    <source>
        <dbReference type="Pfam" id="PF01975"/>
    </source>
</evidence>
<dbReference type="GO" id="GO:0004309">
    <property type="term" value="F:exopolyphosphatase activity"/>
    <property type="evidence" value="ECO:0007669"/>
    <property type="project" value="TreeGrafter"/>
</dbReference>
<dbReference type="InterPro" id="IPR030048">
    <property type="entry name" value="SurE"/>
</dbReference>
<organism evidence="7">
    <name type="scientific">hydrothermal vent metagenome</name>
    <dbReference type="NCBI Taxonomy" id="652676"/>
    <lineage>
        <taxon>unclassified sequences</taxon>
        <taxon>metagenomes</taxon>
        <taxon>ecological metagenomes</taxon>
    </lineage>
</organism>
<dbReference type="InterPro" id="IPR002828">
    <property type="entry name" value="SurE-like_Pase/nucleotidase"/>
</dbReference>
<dbReference type="SUPFAM" id="SSF64167">
    <property type="entry name" value="SurE-like"/>
    <property type="match status" value="1"/>
</dbReference>
<evidence type="ECO:0000256" key="4">
    <source>
        <dbReference type="ARBA" id="ARBA00022741"/>
    </source>
</evidence>
<proteinExistence type="inferred from homology"/>
<keyword evidence="5 7" id="KW-0378">Hydrolase</keyword>
<evidence type="ECO:0000256" key="2">
    <source>
        <dbReference type="ARBA" id="ARBA00022490"/>
    </source>
</evidence>
<keyword evidence="2" id="KW-0963">Cytoplasm</keyword>
<keyword evidence="3" id="KW-0479">Metal-binding</keyword>
<reference evidence="7" key="1">
    <citation type="submission" date="2018-06" db="EMBL/GenBank/DDBJ databases">
        <authorList>
            <person name="Zhirakovskaya E."/>
        </authorList>
    </citation>
    <scope>NUCLEOTIDE SEQUENCE</scope>
</reference>
<dbReference type="EMBL" id="UOEM01000105">
    <property type="protein sequence ID" value="VAW17526.1"/>
    <property type="molecule type" value="Genomic_DNA"/>
</dbReference>
<dbReference type="Gene3D" id="3.40.1210.10">
    <property type="entry name" value="Survival protein SurE-like phosphatase/nucleotidase"/>
    <property type="match status" value="1"/>
</dbReference>
<evidence type="ECO:0000256" key="3">
    <source>
        <dbReference type="ARBA" id="ARBA00022723"/>
    </source>
</evidence>
<comment type="similarity">
    <text evidence="1">Belongs to the SurE nucleotidase family.</text>
</comment>
<feature type="domain" description="Survival protein SurE-like phosphatase/nucleotidase" evidence="6">
    <location>
        <begin position="3"/>
        <end position="182"/>
    </location>
</feature>
<protein>
    <submittedName>
        <fullName evidence="7">5'-nucleotidase SurE</fullName>
        <ecNumber evidence="7">3.1.3.5</ecNumber>
    </submittedName>
</protein>
<dbReference type="PANTHER" id="PTHR30457:SF12">
    <property type="entry name" value="5'_3'-NUCLEOTIDASE SURE"/>
    <property type="match status" value="1"/>
</dbReference>
<dbReference type="GO" id="GO:0008253">
    <property type="term" value="F:5'-nucleotidase activity"/>
    <property type="evidence" value="ECO:0007669"/>
    <property type="project" value="UniProtKB-EC"/>
</dbReference>
<dbReference type="PANTHER" id="PTHR30457">
    <property type="entry name" value="5'-NUCLEOTIDASE SURE"/>
    <property type="match status" value="1"/>
</dbReference>
<dbReference type="AlphaFoldDB" id="A0A3B0UDA7"/>
<dbReference type="GO" id="GO:0008254">
    <property type="term" value="F:3'-nucleotidase activity"/>
    <property type="evidence" value="ECO:0007669"/>
    <property type="project" value="TreeGrafter"/>
</dbReference>